<dbReference type="GO" id="GO:0006508">
    <property type="term" value="P:proteolysis"/>
    <property type="evidence" value="ECO:0007669"/>
    <property type="project" value="UniProtKB-KW"/>
</dbReference>
<keyword evidence="5" id="KW-0720">Serine protease</keyword>
<comment type="caution">
    <text evidence="9">The sequence shown here is derived from an EMBL/GenBank/DDBJ whole genome shotgun (WGS) entry which is preliminary data.</text>
</comment>
<keyword evidence="7" id="KW-0732">Signal</keyword>
<comment type="subcellular location">
    <subcellularLocation>
        <location evidence="1">Secreted</location>
    </subcellularLocation>
</comment>
<keyword evidence="2" id="KW-0964">Secreted</keyword>
<dbReference type="Proteomes" id="UP001378592">
    <property type="component" value="Unassembled WGS sequence"/>
</dbReference>
<organism evidence="9 10">
    <name type="scientific">Gryllus longicercus</name>
    <dbReference type="NCBI Taxonomy" id="2509291"/>
    <lineage>
        <taxon>Eukaryota</taxon>
        <taxon>Metazoa</taxon>
        <taxon>Ecdysozoa</taxon>
        <taxon>Arthropoda</taxon>
        <taxon>Hexapoda</taxon>
        <taxon>Insecta</taxon>
        <taxon>Pterygota</taxon>
        <taxon>Neoptera</taxon>
        <taxon>Polyneoptera</taxon>
        <taxon>Orthoptera</taxon>
        <taxon>Ensifera</taxon>
        <taxon>Gryllidea</taxon>
        <taxon>Grylloidea</taxon>
        <taxon>Gryllidae</taxon>
        <taxon>Gryllinae</taxon>
        <taxon>Gryllus</taxon>
    </lineage>
</organism>
<dbReference type="Gene3D" id="2.40.10.10">
    <property type="entry name" value="Trypsin-like serine proteases"/>
    <property type="match status" value="1"/>
</dbReference>
<dbReference type="InterPro" id="IPR001314">
    <property type="entry name" value="Peptidase_S1A"/>
</dbReference>
<dbReference type="PANTHER" id="PTHR24264:SF65">
    <property type="entry name" value="SRCR DOMAIN-CONTAINING PROTEIN"/>
    <property type="match status" value="1"/>
</dbReference>
<sequence length="293" mass="31730">MTSLRVRQLAPPATIALLLAVVAGSFAFPGQDADFGSEGIRVKRVAGGQKVEVTVVPYQAKIEHPNGICGATIIHPSFVLTAKHCVKGNAKEMRVTVGAPSSRGRPPVVRMVRRVLAFPDKAQLDERRRWLPRDVPPTAVMGDIALVQVDPPFPTDRDREIRLVELQTQRGIVANCVLSGWGYTKTNDDSPSRLRAAVVEVFPRDKCLRLEKRLKQDYICAGQRGGGVDACDGDSGGPLVCGGRLTGVVKGGRGCGESMQVTKYTEVALYARWVASKVEEVEETRLGFARKGA</sequence>
<evidence type="ECO:0000313" key="10">
    <source>
        <dbReference type="Proteomes" id="UP001378592"/>
    </source>
</evidence>
<accession>A0AAN9V2J2</accession>
<feature type="domain" description="Peptidase S1" evidence="8">
    <location>
        <begin position="45"/>
        <end position="279"/>
    </location>
</feature>
<feature type="signal peptide" evidence="7">
    <location>
        <begin position="1"/>
        <end position="27"/>
    </location>
</feature>
<dbReference type="InterPro" id="IPR043504">
    <property type="entry name" value="Peptidase_S1_PA_chymotrypsin"/>
</dbReference>
<dbReference type="GO" id="GO:0005615">
    <property type="term" value="C:extracellular space"/>
    <property type="evidence" value="ECO:0007669"/>
    <property type="project" value="TreeGrafter"/>
</dbReference>
<dbReference type="EMBL" id="JAZDUA010000801">
    <property type="protein sequence ID" value="KAK7789255.1"/>
    <property type="molecule type" value="Genomic_DNA"/>
</dbReference>
<dbReference type="InterPro" id="IPR050127">
    <property type="entry name" value="Serine_Proteases_S1"/>
</dbReference>
<dbReference type="CDD" id="cd00190">
    <property type="entry name" value="Tryp_SPc"/>
    <property type="match status" value="1"/>
</dbReference>
<dbReference type="PROSITE" id="PS00135">
    <property type="entry name" value="TRYPSIN_SER"/>
    <property type="match status" value="1"/>
</dbReference>
<evidence type="ECO:0000256" key="1">
    <source>
        <dbReference type="ARBA" id="ARBA00004613"/>
    </source>
</evidence>
<feature type="chain" id="PRO_5042931557" description="Peptidase S1 domain-containing protein" evidence="7">
    <location>
        <begin position="28"/>
        <end position="293"/>
    </location>
</feature>
<dbReference type="AlphaFoldDB" id="A0AAN9V2J2"/>
<dbReference type="SMART" id="SM00020">
    <property type="entry name" value="Tryp_SPc"/>
    <property type="match status" value="1"/>
</dbReference>
<dbReference type="InterPro" id="IPR033116">
    <property type="entry name" value="TRYPSIN_SER"/>
</dbReference>
<keyword evidence="4" id="KW-0378">Hydrolase</keyword>
<evidence type="ECO:0000256" key="5">
    <source>
        <dbReference type="ARBA" id="ARBA00022825"/>
    </source>
</evidence>
<evidence type="ECO:0000256" key="3">
    <source>
        <dbReference type="ARBA" id="ARBA00022670"/>
    </source>
</evidence>
<dbReference type="PROSITE" id="PS50240">
    <property type="entry name" value="TRYPSIN_DOM"/>
    <property type="match status" value="1"/>
</dbReference>
<keyword evidence="3" id="KW-0645">Protease</keyword>
<keyword evidence="6" id="KW-1015">Disulfide bond</keyword>
<gene>
    <name evidence="9" type="ORF">R5R35_005610</name>
</gene>
<evidence type="ECO:0000256" key="6">
    <source>
        <dbReference type="ARBA" id="ARBA00023157"/>
    </source>
</evidence>
<evidence type="ECO:0000313" key="9">
    <source>
        <dbReference type="EMBL" id="KAK7789255.1"/>
    </source>
</evidence>
<evidence type="ECO:0000256" key="4">
    <source>
        <dbReference type="ARBA" id="ARBA00022801"/>
    </source>
</evidence>
<dbReference type="SUPFAM" id="SSF50494">
    <property type="entry name" value="Trypsin-like serine proteases"/>
    <property type="match status" value="1"/>
</dbReference>
<reference evidence="9 10" key="1">
    <citation type="submission" date="2024-03" db="EMBL/GenBank/DDBJ databases">
        <title>The genome assembly and annotation of the cricket Gryllus longicercus Weissman &amp; Gray.</title>
        <authorList>
            <person name="Szrajer S."/>
            <person name="Gray D."/>
            <person name="Ylla G."/>
        </authorList>
    </citation>
    <scope>NUCLEOTIDE SEQUENCE [LARGE SCALE GENOMIC DNA]</scope>
    <source>
        <strain evidence="9">DAG 2021-001</strain>
        <tissue evidence="9">Whole body minus gut</tissue>
    </source>
</reference>
<proteinExistence type="predicted"/>
<dbReference type="PANTHER" id="PTHR24264">
    <property type="entry name" value="TRYPSIN-RELATED"/>
    <property type="match status" value="1"/>
</dbReference>
<dbReference type="GO" id="GO:0004252">
    <property type="term" value="F:serine-type endopeptidase activity"/>
    <property type="evidence" value="ECO:0007669"/>
    <property type="project" value="InterPro"/>
</dbReference>
<dbReference type="Pfam" id="PF00089">
    <property type="entry name" value="Trypsin"/>
    <property type="match status" value="1"/>
</dbReference>
<evidence type="ECO:0000259" key="8">
    <source>
        <dbReference type="PROSITE" id="PS50240"/>
    </source>
</evidence>
<protein>
    <recommendedName>
        <fullName evidence="8">Peptidase S1 domain-containing protein</fullName>
    </recommendedName>
</protein>
<evidence type="ECO:0000256" key="2">
    <source>
        <dbReference type="ARBA" id="ARBA00022525"/>
    </source>
</evidence>
<name>A0AAN9V2J2_9ORTH</name>
<evidence type="ECO:0000256" key="7">
    <source>
        <dbReference type="SAM" id="SignalP"/>
    </source>
</evidence>
<dbReference type="InterPro" id="IPR009003">
    <property type="entry name" value="Peptidase_S1_PA"/>
</dbReference>
<dbReference type="PRINTS" id="PR00722">
    <property type="entry name" value="CHYMOTRYPSIN"/>
</dbReference>
<keyword evidence="10" id="KW-1185">Reference proteome</keyword>
<dbReference type="InterPro" id="IPR001254">
    <property type="entry name" value="Trypsin_dom"/>
</dbReference>